<dbReference type="EnsemblMetazoa" id="CapteT76477">
    <property type="protein sequence ID" value="CapteP76477"/>
    <property type="gene ID" value="CapteG76477"/>
</dbReference>
<dbReference type="EMBL" id="KB294582">
    <property type="protein sequence ID" value="ELU14340.1"/>
    <property type="molecule type" value="Genomic_DNA"/>
</dbReference>
<evidence type="ECO:0008006" key="6">
    <source>
        <dbReference type="Google" id="ProtNLM"/>
    </source>
</evidence>
<reference evidence="3 5" key="2">
    <citation type="journal article" date="2013" name="Nature">
        <title>Insights into bilaterian evolution from three spiralian genomes.</title>
        <authorList>
            <person name="Simakov O."/>
            <person name="Marletaz F."/>
            <person name="Cho S.J."/>
            <person name="Edsinger-Gonzales E."/>
            <person name="Havlak P."/>
            <person name="Hellsten U."/>
            <person name="Kuo D.H."/>
            <person name="Larsson T."/>
            <person name="Lv J."/>
            <person name="Arendt D."/>
            <person name="Savage R."/>
            <person name="Osoegawa K."/>
            <person name="de Jong P."/>
            <person name="Grimwood J."/>
            <person name="Chapman J.A."/>
            <person name="Shapiro H."/>
            <person name="Aerts A."/>
            <person name="Otillar R.P."/>
            <person name="Terry A.Y."/>
            <person name="Boore J.L."/>
            <person name="Grigoriev I.V."/>
            <person name="Lindberg D.R."/>
            <person name="Seaver E.C."/>
            <person name="Weisblat D.A."/>
            <person name="Putnam N.H."/>
            <person name="Rokhsar D.S."/>
        </authorList>
    </citation>
    <scope>NUCLEOTIDE SEQUENCE</scope>
    <source>
        <strain evidence="3 5">I ESC-2004</strain>
    </source>
</reference>
<dbReference type="HOGENOM" id="CLU_1647906_0_0_1"/>
<proteinExistence type="predicted"/>
<dbReference type="SMART" id="SM00369">
    <property type="entry name" value="LRR_TYP"/>
    <property type="match status" value="4"/>
</dbReference>
<organism evidence="3">
    <name type="scientific">Capitella teleta</name>
    <name type="common">Polychaete worm</name>
    <dbReference type="NCBI Taxonomy" id="283909"/>
    <lineage>
        <taxon>Eukaryota</taxon>
        <taxon>Metazoa</taxon>
        <taxon>Spiralia</taxon>
        <taxon>Lophotrochozoa</taxon>
        <taxon>Annelida</taxon>
        <taxon>Polychaeta</taxon>
        <taxon>Sedentaria</taxon>
        <taxon>Scolecida</taxon>
        <taxon>Capitellidae</taxon>
        <taxon>Capitella</taxon>
    </lineage>
</organism>
<reference evidence="5" key="1">
    <citation type="submission" date="2012-12" db="EMBL/GenBank/DDBJ databases">
        <authorList>
            <person name="Hellsten U."/>
            <person name="Grimwood J."/>
            <person name="Chapman J.A."/>
            <person name="Shapiro H."/>
            <person name="Aerts A."/>
            <person name="Otillar R.P."/>
            <person name="Terry A.Y."/>
            <person name="Boore J.L."/>
            <person name="Simakov O."/>
            <person name="Marletaz F."/>
            <person name="Cho S.-J."/>
            <person name="Edsinger-Gonzales E."/>
            <person name="Havlak P."/>
            <person name="Kuo D.-H."/>
            <person name="Larsson T."/>
            <person name="Lv J."/>
            <person name="Arendt D."/>
            <person name="Savage R."/>
            <person name="Osoegawa K."/>
            <person name="de Jong P."/>
            <person name="Lindberg D.R."/>
            <person name="Seaver E.C."/>
            <person name="Weisblat D.A."/>
            <person name="Putnam N.H."/>
            <person name="Grigoriev I.V."/>
            <person name="Rokhsar D.S."/>
        </authorList>
    </citation>
    <scope>NUCLEOTIDE SEQUENCE</scope>
    <source>
        <strain evidence="5">I ESC-2004</strain>
    </source>
</reference>
<protein>
    <recommendedName>
        <fullName evidence="6">LRRNT domain-containing protein</fullName>
    </recommendedName>
</protein>
<evidence type="ECO:0000313" key="5">
    <source>
        <dbReference type="Proteomes" id="UP000014760"/>
    </source>
</evidence>
<feature type="non-terminal residue" evidence="3">
    <location>
        <position position="1"/>
    </location>
</feature>
<feature type="non-terminal residue" evidence="3">
    <location>
        <position position="161"/>
    </location>
</feature>
<dbReference type="AlphaFoldDB" id="R7VF91"/>
<dbReference type="Pfam" id="PF13855">
    <property type="entry name" value="LRR_8"/>
    <property type="match status" value="1"/>
</dbReference>
<evidence type="ECO:0000313" key="4">
    <source>
        <dbReference type="EnsemblMetazoa" id="CapteP76477"/>
    </source>
</evidence>
<keyword evidence="2" id="KW-0677">Repeat</keyword>
<dbReference type="InterPro" id="IPR032675">
    <property type="entry name" value="LRR_dom_sf"/>
</dbReference>
<gene>
    <name evidence="3" type="ORF">CAPTEDRAFT_76477</name>
</gene>
<sequence>CNAYCECDGLVQFCEMSFSLDASVDFHSATTMLYLAHNKIKELEPMILKRLIVLDVSYNQLKQLWGGFCEGRLPTLAWLFLSHNLLQSVPPRTFRGCIQLTRLDLSYNYIDSLNDESLVSLHNLEILNISYCQLSVIDSNAFLPVSKIKILILSNNRLTSL</sequence>
<dbReference type="PROSITE" id="PS51450">
    <property type="entry name" value="LRR"/>
    <property type="match status" value="2"/>
</dbReference>
<dbReference type="InterPro" id="IPR003591">
    <property type="entry name" value="Leu-rich_rpt_typical-subtyp"/>
</dbReference>
<dbReference type="SUPFAM" id="SSF52058">
    <property type="entry name" value="L domain-like"/>
    <property type="match status" value="1"/>
</dbReference>
<keyword evidence="5" id="KW-1185">Reference proteome</keyword>
<dbReference type="STRING" id="283909.R7VF91"/>
<dbReference type="EMBL" id="AMQN01018589">
    <property type="status" value="NOT_ANNOTATED_CDS"/>
    <property type="molecule type" value="Genomic_DNA"/>
</dbReference>
<dbReference type="OrthoDB" id="1055097at2759"/>
<dbReference type="PANTHER" id="PTHR24366">
    <property type="entry name" value="IG(IMMUNOGLOBULIN) AND LRR(LEUCINE RICH REPEAT) DOMAINS"/>
    <property type="match status" value="1"/>
</dbReference>
<keyword evidence="1" id="KW-0433">Leucine-rich repeat</keyword>
<evidence type="ECO:0000256" key="2">
    <source>
        <dbReference type="ARBA" id="ARBA00022737"/>
    </source>
</evidence>
<dbReference type="Proteomes" id="UP000014760">
    <property type="component" value="Unassembled WGS sequence"/>
</dbReference>
<evidence type="ECO:0000256" key="1">
    <source>
        <dbReference type="ARBA" id="ARBA00022614"/>
    </source>
</evidence>
<dbReference type="Gene3D" id="3.80.10.10">
    <property type="entry name" value="Ribonuclease Inhibitor"/>
    <property type="match status" value="1"/>
</dbReference>
<reference evidence="4" key="3">
    <citation type="submission" date="2015-06" db="UniProtKB">
        <authorList>
            <consortium name="EnsemblMetazoa"/>
        </authorList>
    </citation>
    <scope>IDENTIFICATION</scope>
</reference>
<dbReference type="InterPro" id="IPR001611">
    <property type="entry name" value="Leu-rich_rpt"/>
</dbReference>
<accession>R7VF91</accession>
<dbReference type="PANTHER" id="PTHR24366:SF96">
    <property type="entry name" value="LEUCINE RICH REPEAT CONTAINING 53"/>
    <property type="match status" value="1"/>
</dbReference>
<evidence type="ECO:0000313" key="3">
    <source>
        <dbReference type="EMBL" id="ELU14340.1"/>
    </source>
</evidence>
<name>R7VF91_CAPTE</name>